<dbReference type="SUPFAM" id="SSF51011">
    <property type="entry name" value="Glycosyl hydrolase domain"/>
    <property type="match status" value="1"/>
</dbReference>
<evidence type="ECO:0000313" key="4">
    <source>
        <dbReference type="Proteomes" id="UP001198374"/>
    </source>
</evidence>
<dbReference type="InterPro" id="IPR032091">
    <property type="entry name" value="Malt_amylase-like_C"/>
</dbReference>
<reference evidence="4" key="1">
    <citation type="submission" date="2023-07" db="EMBL/GenBank/DDBJ databases">
        <title>FDA dAtabase for Regulatory Grade micrObial Sequences (FDA-ARGOS): Supporting development and validation of Infectious Disease Dx tests.</title>
        <authorList>
            <person name="Sproer C."/>
            <person name="Gronow S."/>
            <person name="Severitt S."/>
            <person name="Schroder I."/>
            <person name="Tallon L."/>
            <person name="Sadzewicz L."/>
            <person name="Zhao X."/>
            <person name="Boylan J."/>
            <person name="Ott S."/>
            <person name="Bowen H."/>
            <person name="Vavikolanu K."/>
            <person name="Hazen T."/>
            <person name="Aluvathingal J."/>
            <person name="Nadendla S."/>
            <person name="Lowell S."/>
            <person name="Myers T."/>
            <person name="Yan Y."/>
        </authorList>
    </citation>
    <scope>NUCLEOTIDE SEQUENCE [LARGE SCALE GENOMIC DNA]</scope>
    <source>
        <strain evidence="4">FDAARGOS_1538</strain>
    </source>
</reference>
<sequence>MGENRNDLKMKDKIILITDLREDKKLKVNIRFYQALGLDYLLLRPFERLDEKELEGLFSLNHFYEKNGLGLVVSFHIGTVMAKLLGEDPLNIDFADPKIRQGLYHFISYLIKHGIKAFDFCGLESLAIGERDLLEACRELNKNTFFNKKVLAMAEIYPSQKTQIALANPNFSALSLVRSKGEIGNLFKFSRDFADAGAGLALSFSNFPKKGINFENYPQAAKRLILMTLFFLKGTLFIEENRLDFNDIEFLRALFALKEKIQNLEKMTKILPKEADVLAFIREGEGKKILYMANFSEKEVLLDLAYKVMDYKDYDFLAGSLTHRTLYRTTLLRPYEAIVFQNCKYFERM</sequence>
<evidence type="ECO:0000256" key="1">
    <source>
        <dbReference type="ARBA" id="ARBA00008061"/>
    </source>
</evidence>
<gene>
    <name evidence="3" type="ORF">LDJ82_08300</name>
</gene>
<proteinExistence type="inferred from homology"/>
<feature type="domain" description="Maltogenic amylase-like C-terminal" evidence="2">
    <location>
        <begin position="270"/>
        <end position="307"/>
    </location>
</feature>
<protein>
    <submittedName>
        <fullName evidence="3">Alpha-glucosidase C-terminal domain-containing protein</fullName>
    </submittedName>
</protein>
<organism evidence="3 4">
    <name type="scientific">Anaerococcus degeneri</name>
    <dbReference type="NCBI Taxonomy" id="361500"/>
    <lineage>
        <taxon>Bacteria</taxon>
        <taxon>Bacillati</taxon>
        <taxon>Bacillota</taxon>
        <taxon>Tissierellia</taxon>
        <taxon>Tissierellales</taxon>
        <taxon>Peptoniphilaceae</taxon>
        <taxon>Anaerococcus</taxon>
    </lineage>
</organism>
<dbReference type="Gene3D" id="2.60.40.1180">
    <property type="entry name" value="Golgi alpha-mannosidase II"/>
    <property type="match status" value="1"/>
</dbReference>
<name>A0ABS7YYT3_9FIRM</name>
<dbReference type="RefSeq" id="WP_209771143.1">
    <property type="nucleotide sequence ID" value="NZ_JAGGLO010000001.1"/>
</dbReference>
<evidence type="ECO:0000313" key="3">
    <source>
        <dbReference type="EMBL" id="MCA2096891.1"/>
    </source>
</evidence>
<dbReference type="Proteomes" id="UP001198374">
    <property type="component" value="Unassembled WGS sequence"/>
</dbReference>
<keyword evidence="4" id="KW-1185">Reference proteome</keyword>
<dbReference type="Pfam" id="PF16657">
    <property type="entry name" value="Malt_amylase_C"/>
    <property type="match status" value="1"/>
</dbReference>
<evidence type="ECO:0000259" key="2">
    <source>
        <dbReference type="Pfam" id="PF16657"/>
    </source>
</evidence>
<dbReference type="InterPro" id="IPR013780">
    <property type="entry name" value="Glyco_hydro_b"/>
</dbReference>
<comment type="similarity">
    <text evidence="1">Belongs to the glycosyl hydrolase 13 family.</text>
</comment>
<comment type="caution">
    <text evidence="3">The sequence shown here is derived from an EMBL/GenBank/DDBJ whole genome shotgun (WGS) entry which is preliminary data.</text>
</comment>
<accession>A0ABS7YYT3</accession>
<dbReference type="EMBL" id="JAIWIY010000001">
    <property type="protein sequence ID" value="MCA2096891.1"/>
    <property type="molecule type" value="Genomic_DNA"/>
</dbReference>